<dbReference type="EMBL" id="GGLE01001619">
    <property type="protein sequence ID" value="MBY05745.1"/>
    <property type="molecule type" value="Transcribed_RNA"/>
</dbReference>
<protein>
    <submittedName>
        <fullName evidence="2">Putative rrna adenine n-6-methyltransferase</fullName>
    </submittedName>
</protein>
<dbReference type="GO" id="GO:0008168">
    <property type="term" value="F:methyltransferase activity"/>
    <property type="evidence" value="ECO:0007669"/>
    <property type="project" value="UniProtKB-KW"/>
</dbReference>
<dbReference type="InterPro" id="IPR025714">
    <property type="entry name" value="Methyltranfer_dom"/>
</dbReference>
<keyword evidence="2" id="KW-0489">Methyltransferase</keyword>
<organism evidence="2">
    <name type="scientific">Ornithodoros turicata</name>
    <dbReference type="NCBI Taxonomy" id="34597"/>
    <lineage>
        <taxon>Eukaryota</taxon>
        <taxon>Metazoa</taxon>
        <taxon>Ecdysozoa</taxon>
        <taxon>Arthropoda</taxon>
        <taxon>Chelicerata</taxon>
        <taxon>Arachnida</taxon>
        <taxon>Acari</taxon>
        <taxon>Parasitiformes</taxon>
        <taxon>Ixodida</taxon>
        <taxon>Ixodoidea</taxon>
        <taxon>Argasidae</taxon>
        <taxon>Ornithodorinae</taxon>
        <taxon>Ornithodoros</taxon>
    </lineage>
</organism>
<reference evidence="2" key="1">
    <citation type="submission" date="2018-03" db="EMBL/GenBank/DDBJ databases">
        <title>The relapsing fever spirochete Borrelia turicatae persists in the highly oxidative environment of its soft-bodied tick vector.</title>
        <authorList>
            <person name="Bourret T.J."/>
            <person name="Boyle W.K."/>
            <person name="Valenzuela J.G."/>
            <person name="Oliveira F."/>
            <person name="Lopez J.E."/>
        </authorList>
    </citation>
    <scope>NUCLEOTIDE SEQUENCE</scope>
    <source>
        <strain evidence="2">Kansas strain/isolate</strain>
        <tissue evidence="2">Salivary glands</tissue>
    </source>
</reference>
<dbReference type="PANTHER" id="PTHR12496:SF2">
    <property type="entry name" value="METHYLTRANSFERASE-LIKE PROTEIN 25B"/>
    <property type="match status" value="1"/>
</dbReference>
<accession>A0A2R5L8G1</accession>
<proteinExistence type="predicted"/>
<name>A0A2R5L8G1_9ACAR</name>
<feature type="domain" description="Methyltransferase" evidence="1">
    <location>
        <begin position="146"/>
        <end position="311"/>
    </location>
</feature>
<dbReference type="PANTHER" id="PTHR12496">
    <property type="entry name" value="CGI-41 METHYLTRANSFERASE"/>
    <property type="match status" value="1"/>
</dbReference>
<sequence length="501" mass="56405">MRGLLRTASDASDVEKYATLLVKFLSEYRWLTDAYVLDYFVENHWQKLPSSWQNVLKDIELDYLSQLLETASHFRPRAIWPLSLLCTIRVAKLSALTRKPVSSPDEIPEFSTKHCARPLHESNDRLGSFEPSENLSHAFRKHVKPKKQHEISRLGKIVHLLSCKSNSKHVLDVGAGHGHLARLLALGYGLKVSTVDVVGSHQSAANRFDDQAALHVQKADRRVGITSHPSTSTISGELPKHFTLELSKATTRADLEQFTRSSWSHRGEDHPFVLVGLHSCGDLGPSVLRLFAQVPTCRAVALVGCCYMKMTDDGGKPQVQEAIRKPAKLVQTAVRPLSRFVVQASREGLSYEAREVACHALEAYIKKLRDDPSSLKIHCYRALLEKVIVKRYPDYRHVPLGGVKHAANMTFSEYAEKALEKFPLQVCDIQVDNPVLEEAMKDWKKVITFYSLRLLLAPAIESLILTDRMLYLWEQGISSCLVPLFDPSLSPRNHVLLAIKQ</sequence>
<evidence type="ECO:0000259" key="1">
    <source>
        <dbReference type="Pfam" id="PF13679"/>
    </source>
</evidence>
<dbReference type="InterPro" id="IPR052220">
    <property type="entry name" value="METTL25"/>
</dbReference>
<evidence type="ECO:0000313" key="2">
    <source>
        <dbReference type="EMBL" id="MBY05745.1"/>
    </source>
</evidence>
<dbReference type="Pfam" id="PF13679">
    <property type="entry name" value="Methyltransf_32"/>
    <property type="match status" value="1"/>
</dbReference>
<dbReference type="AlphaFoldDB" id="A0A2R5L8G1"/>
<dbReference type="SUPFAM" id="SSF53335">
    <property type="entry name" value="S-adenosyl-L-methionine-dependent methyltransferases"/>
    <property type="match status" value="1"/>
</dbReference>
<dbReference type="GO" id="GO:0032259">
    <property type="term" value="P:methylation"/>
    <property type="evidence" value="ECO:0007669"/>
    <property type="project" value="UniProtKB-KW"/>
</dbReference>
<keyword evidence="2" id="KW-0808">Transferase</keyword>
<dbReference type="InterPro" id="IPR029063">
    <property type="entry name" value="SAM-dependent_MTases_sf"/>
</dbReference>